<evidence type="ECO:0000313" key="3">
    <source>
        <dbReference type="Proteomes" id="UP000005951"/>
    </source>
</evidence>
<comment type="caution">
    <text evidence="2">The sequence shown here is derived from an EMBL/GenBank/DDBJ whole genome shotgun (WGS) entry which is preliminary data.</text>
</comment>
<dbReference type="AlphaFoldDB" id="K8XTH2"/>
<sequence>MSALDQRQCRGRPDQGFEAGEADRFTADVLLAVTPWRREVPPRAAWAILGAEVVALNALLAAVGPDRDLGSMNNRSRWPRCPA</sequence>
<organism evidence="2 3">
    <name type="scientific">Rhodococcus opacus M213</name>
    <dbReference type="NCBI Taxonomy" id="1129896"/>
    <lineage>
        <taxon>Bacteria</taxon>
        <taxon>Bacillati</taxon>
        <taxon>Actinomycetota</taxon>
        <taxon>Actinomycetes</taxon>
        <taxon>Mycobacteriales</taxon>
        <taxon>Nocardiaceae</taxon>
        <taxon>Rhodococcus</taxon>
    </lineage>
</organism>
<dbReference type="Pfam" id="PF19827">
    <property type="entry name" value="DUF6308"/>
    <property type="match status" value="1"/>
</dbReference>
<dbReference type="Proteomes" id="UP000005951">
    <property type="component" value="Unassembled WGS sequence"/>
</dbReference>
<dbReference type="InterPro" id="IPR046275">
    <property type="entry name" value="DUF6308"/>
</dbReference>
<dbReference type="EMBL" id="AJYC02000057">
    <property type="protein sequence ID" value="EKT81437.1"/>
    <property type="molecule type" value="Genomic_DNA"/>
</dbReference>
<feature type="region of interest" description="Disordered" evidence="1">
    <location>
        <begin position="1"/>
        <end position="20"/>
    </location>
</feature>
<accession>K8XTH2</accession>
<gene>
    <name evidence="2" type="ORF">WSS_A17191</name>
</gene>
<evidence type="ECO:0000313" key="2">
    <source>
        <dbReference type="EMBL" id="EKT81437.1"/>
    </source>
</evidence>
<feature type="compositionally biased region" description="Basic and acidic residues" evidence="1">
    <location>
        <begin position="7"/>
        <end position="20"/>
    </location>
</feature>
<protein>
    <submittedName>
        <fullName evidence="2">Uncharacterized protein</fullName>
    </submittedName>
</protein>
<proteinExistence type="predicted"/>
<reference evidence="2 3" key="1">
    <citation type="journal article" date="2013" name="Genome Announc.">
        <title>Draft Genome Sequence of Rhodococcus opacus Strain M213 Shows a Diverse Catabolic Potential.</title>
        <authorList>
            <person name="Pathak A."/>
            <person name="Green S.J."/>
            <person name="Ogram A."/>
            <person name="Chauhan A."/>
        </authorList>
    </citation>
    <scope>NUCLEOTIDE SEQUENCE [LARGE SCALE GENOMIC DNA]</scope>
    <source>
        <strain evidence="2 3">M213</strain>
    </source>
</reference>
<dbReference type="RefSeq" id="WP_005257953.1">
    <property type="nucleotide sequence ID" value="NZ_AJYC02000057.1"/>
</dbReference>
<evidence type="ECO:0000256" key="1">
    <source>
        <dbReference type="SAM" id="MobiDB-lite"/>
    </source>
</evidence>
<name>K8XTH2_RHOOP</name>